<gene>
    <name evidence="1" type="ORF">KEM10_09230</name>
</gene>
<accession>A0ABS5JVH0</accession>
<proteinExistence type="predicted"/>
<keyword evidence="2" id="KW-1185">Reference proteome</keyword>
<organism evidence="1 2">
    <name type="scientific">Carboxylicivirga linearis</name>
    <dbReference type="NCBI Taxonomy" id="1628157"/>
    <lineage>
        <taxon>Bacteria</taxon>
        <taxon>Pseudomonadati</taxon>
        <taxon>Bacteroidota</taxon>
        <taxon>Bacteroidia</taxon>
        <taxon>Marinilabiliales</taxon>
        <taxon>Marinilabiliaceae</taxon>
        <taxon>Carboxylicivirga</taxon>
    </lineage>
</organism>
<protein>
    <submittedName>
        <fullName evidence="1">DUF2116 family Zn-ribbon domain-containing protein</fullName>
    </submittedName>
</protein>
<dbReference type="Proteomes" id="UP000708576">
    <property type="component" value="Unassembled WGS sequence"/>
</dbReference>
<dbReference type="RefSeq" id="WP_212215704.1">
    <property type="nucleotide sequence ID" value="NZ_JAGUCO010000005.1"/>
</dbReference>
<dbReference type="EMBL" id="JAGUCO010000005">
    <property type="protein sequence ID" value="MBS2098461.1"/>
    <property type="molecule type" value="Genomic_DNA"/>
</dbReference>
<evidence type="ECO:0000313" key="1">
    <source>
        <dbReference type="EMBL" id="MBS2098461.1"/>
    </source>
</evidence>
<name>A0ABS5JVH0_9BACT</name>
<evidence type="ECO:0000313" key="2">
    <source>
        <dbReference type="Proteomes" id="UP000708576"/>
    </source>
</evidence>
<reference evidence="1 2" key="1">
    <citation type="journal article" date="2015" name="Int. J. Syst. Evol. Microbiol.">
        <title>Carboxylicivirga linearis sp. nov., isolated from a sea cucumber culture pond.</title>
        <authorList>
            <person name="Wang F.Q."/>
            <person name="Zhou Y.X."/>
            <person name="Lin X.Z."/>
            <person name="Chen G.J."/>
            <person name="Du Z.J."/>
        </authorList>
    </citation>
    <scope>NUCLEOTIDE SEQUENCE [LARGE SCALE GENOMIC DNA]</scope>
    <source>
        <strain evidence="1 2">FB218</strain>
    </source>
</reference>
<comment type="caution">
    <text evidence="1">The sequence shown here is derived from an EMBL/GenBank/DDBJ whole genome shotgun (WGS) entry which is preliminary data.</text>
</comment>
<sequence length="118" mass="14021">MEENRLCPVCGDLITGRVDKKFCSDQCRNSFNNHRYSNENVMIQKVNRLLKKNYHILKQLNKDGKTKVKRSKLLQEGFDFNYFTSTYTTQKGSTYHLCYDQGYLTLSDETYLLIQWKD</sequence>